<organism evidence="2 3">
    <name type="scientific">Plakobranchus ocellatus</name>
    <dbReference type="NCBI Taxonomy" id="259542"/>
    <lineage>
        <taxon>Eukaryota</taxon>
        <taxon>Metazoa</taxon>
        <taxon>Spiralia</taxon>
        <taxon>Lophotrochozoa</taxon>
        <taxon>Mollusca</taxon>
        <taxon>Gastropoda</taxon>
        <taxon>Heterobranchia</taxon>
        <taxon>Euthyneura</taxon>
        <taxon>Panpulmonata</taxon>
        <taxon>Sacoglossa</taxon>
        <taxon>Placobranchoidea</taxon>
        <taxon>Plakobranchidae</taxon>
        <taxon>Plakobranchus</taxon>
    </lineage>
</organism>
<dbReference type="Proteomes" id="UP000735302">
    <property type="component" value="Unassembled WGS sequence"/>
</dbReference>
<protein>
    <submittedName>
        <fullName evidence="2">Uncharacterized protein</fullName>
    </submittedName>
</protein>
<evidence type="ECO:0000313" key="3">
    <source>
        <dbReference type="Proteomes" id="UP000735302"/>
    </source>
</evidence>
<dbReference type="AlphaFoldDB" id="A0AAV4AIF5"/>
<gene>
    <name evidence="2" type="ORF">PoB_003397900</name>
</gene>
<evidence type="ECO:0000256" key="1">
    <source>
        <dbReference type="SAM" id="MobiDB-lite"/>
    </source>
</evidence>
<evidence type="ECO:0000313" key="2">
    <source>
        <dbReference type="EMBL" id="GFO07474.1"/>
    </source>
</evidence>
<comment type="caution">
    <text evidence="2">The sequence shown here is derived from an EMBL/GenBank/DDBJ whole genome shotgun (WGS) entry which is preliminary data.</text>
</comment>
<accession>A0AAV4AIF5</accession>
<feature type="region of interest" description="Disordered" evidence="1">
    <location>
        <begin position="1"/>
        <end position="45"/>
    </location>
</feature>
<reference evidence="2 3" key="1">
    <citation type="journal article" date="2021" name="Elife">
        <title>Chloroplast acquisition without the gene transfer in kleptoplastic sea slugs, Plakobranchus ocellatus.</title>
        <authorList>
            <person name="Maeda T."/>
            <person name="Takahashi S."/>
            <person name="Yoshida T."/>
            <person name="Shimamura S."/>
            <person name="Takaki Y."/>
            <person name="Nagai Y."/>
            <person name="Toyoda A."/>
            <person name="Suzuki Y."/>
            <person name="Arimoto A."/>
            <person name="Ishii H."/>
            <person name="Satoh N."/>
            <person name="Nishiyama T."/>
            <person name="Hasebe M."/>
            <person name="Maruyama T."/>
            <person name="Minagawa J."/>
            <person name="Obokata J."/>
            <person name="Shigenobu S."/>
        </authorList>
    </citation>
    <scope>NUCLEOTIDE SEQUENCE [LARGE SCALE GENOMIC DNA]</scope>
</reference>
<name>A0AAV4AIF5_9GAST</name>
<proteinExistence type="predicted"/>
<keyword evidence="3" id="KW-1185">Reference proteome</keyword>
<sequence>MRISDGQRCTADGQKCATDGQTCATDGQGRPLTDKGVPLADKDVQRMDKAVPLMNKGRERGRVEKPVSRLLCLATGATRLNTCLINVCSTVGIGGNSVSVFADVNRPHT</sequence>
<dbReference type="EMBL" id="BLXT01003865">
    <property type="protein sequence ID" value="GFO07474.1"/>
    <property type="molecule type" value="Genomic_DNA"/>
</dbReference>